<keyword evidence="1" id="KW-0472">Membrane</keyword>
<evidence type="ECO:0000313" key="3">
    <source>
        <dbReference type="EMBL" id="BAY98771.1"/>
    </source>
</evidence>
<evidence type="ECO:0000256" key="1">
    <source>
        <dbReference type="SAM" id="Phobius"/>
    </source>
</evidence>
<name>A0A1Z4MZI4_9CYAN</name>
<reference evidence="3 4" key="1">
    <citation type="submission" date="2017-06" db="EMBL/GenBank/DDBJ databases">
        <title>Genome sequencing of cyanobaciteial culture collection at National Institute for Environmental Studies (NIES).</title>
        <authorList>
            <person name="Hirose Y."/>
            <person name="Shimura Y."/>
            <person name="Fujisawa T."/>
            <person name="Nakamura Y."/>
            <person name="Kawachi M."/>
        </authorList>
    </citation>
    <scope>NUCLEOTIDE SEQUENCE [LARGE SCALE GENOMIC DNA]</scope>
    <source>
        <strain evidence="3 4">NIES-37</strain>
    </source>
</reference>
<dbReference type="EMBL" id="AP018248">
    <property type="protein sequence ID" value="BAY98771.1"/>
    <property type="molecule type" value="Genomic_DNA"/>
</dbReference>
<keyword evidence="1" id="KW-0812">Transmembrane</keyword>
<evidence type="ECO:0000259" key="2">
    <source>
        <dbReference type="Pfam" id="PF12158"/>
    </source>
</evidence>
<dbReference type="AlphaFoldDB" id="A0A1Z4MZI4"/>
<dbReference type="RefSeq" id="WP_096576444.1">
    <property type="nucleotide sequence ID" value="NZ_CAWNJS010000001.1"/>
</dbReference>
<dbReference type="Pfam" id="PF12158">
    <property type="entry name" value="DUF3592"/>
    <property type="match status" value="1"/>
</dbReference>
<dbReference type="KEGG" id="ttq:NIES37_27230"/>
<gene>
    <name evidence="3" type="ORF">NIES37_27230</name>
</gene>
<feature type="domain" description="DUF3592" evidence="2">
    <location>
        <begin position="44"/>
        <end position="116"/>
    </location>
</feature>
<feature type="transmembrane region" description="Helical" evidence="1">
    <location>
        <begin position="120"/>
        <end position="143"/>
    </location>
</feature>
<dbReference type="Proteomes" id="UP000218785">
    <property type="component" value="Chromosome"/>
</dbReference>
<sequence>MNDDSKFFLMFGSMFAGIGGLFAVIGIVFFINTHSFVKTAESLPGTVIDFKLRSSRDSKGRSSSAYYPIVKFTPSSGQKTIFESHTGSKPPAFKKGQQVEVLYHSQDQDSVMINSWFELWFLPTMFTGLGSIFVLVGGTVLVIPLRRLVSLK</sequence>
<accession>A0A1Z4MZI4</accession>
<organism evidence="3 4">
    <name type="scientific">Tolypothrix tenuis PCC 7101</name>
    <dbReference type="NCBI Taxonomy" id="231146"/>
    <lineage>
        <taxon>Bacteria</taxon>
        <taxon>Bacillati</taxon>
        <taxon>Cyanobacteriota</taxon>
        <taxon>Cyanophyceae</taxon>
        <taxon>Nostocales</taxon>
        <taxon>Tolypothrichaceae</taxon>
        <taxon>Tolypothrix</taxon>
    </lineage>
</organism>
<dbReference type="InterPro" id="IPR021994">
    <property type="entry name" value="DUF3592"/>
</dbReference>
<proteinExistence type="predicted"/>
<keyword evidence="1" id="KW-1133">Transmembrane helix</keyword>
<feature type="transmembrane region" description="Helical" evidence="1">
    <location>
        <begin position="7"/>
        <end position="31"/>
    </location>
</feature>
<keyword evidence="4" id="KW-1185">Reference proteome</keyword>
<protein>
    <recommendedName>
        <fullName evidence="2">DUF3592 domain-containing protein</fullName>
    </recommendedName>
</protein>
<evidence type="ECO:0000313" key="4">
    <source>
        <dbReference type="Proteomes" id="UP000218785"/>
    </source>
</evidence>